<gene>
    <name evidence="1" type="ORF">GKC33_12520</name>
</gene>
<dbReference type="Proteomes" id="UP000467635">
    <property type="component" value="Unassembled WGS sequence"/>
</dbReference>
<organism evidence="1 2">
    <name type="scientific">Ligilactobacillus salivarius</name>
    <dbReference type="NCBI Taxonomy" id="1624"/>
    <lineage>
        <taxon>Bacteria</taxon>
        <taxon>Bacillati</taxon>
        <taxon>Bacillota</taxon>
        <taxon>Bacilli</taxon>
        <taxon>Lactobacillales</taxon>
        <taxon>Lactobacillaceae</taxon>
        <taxon>Ligilactobacillus</taxon>
    </lineage>
</organism>
<accession>A0A7X2MHG4</accession>
<comment type="caution">
    <text evidence="1">The sequence shown here is derived from an EMBL/GenBank/DDBJ whole genome shotgun (WGS) entry which is preliminary data.</text>
</comment>
<sequence length="161" mass="18757">YCLIIVKKVTPNHSSYNKFYRAYINGLTLDKVANFAKQLVLATMIRRNFFDNNQTVGGSIDVLTIASNGKVSWMQKGKNVRDIELKVTSEERTVHNLKKSRISDELELTFDEWIEKQISLAEKVVNREEKQDDEDSKDEISFKEWINQQIKSAEEIVKRNE</sequence>
<evidence type="ECO:0000313" key="2">
    <source>
        <dbReference type="Proteomes" id="UP000467635"/>
    </source>
</evidence>
<reference evidence="1 2" key="1">
    <citation type="submission" date="2019-11" db="EMBL/GenBank/DDBJ databases">
        <title>Draft Genome Sequence of Plant Growth-Promoting Rhizosphere-Associated Bacteria.</title>
        <authorList>
            <person name="Vasilyev I.Y."/>
            <person name="Radchenko V."/>
            <person name="Ilnitskaya E.V."/>
        </authorList>
    </citation>
    <scope>NUCLEOTIDE SEQUENCE [LARGE SCALE GENOMIC DNA]</scope>
    <source>
        <strain evidence="1 2">VRA_01-1sq_f</strain>
    </source>
</reference>
<proteinExistence type="predicted"/>
<dbReference type="AlphaFoldDB" id="A0A7X2MHG4"/>
<name>A0A7X2MHG4_9LACO</name>
<dbReference type="EMBL" id="WKKX01000893">
    <property type="protein sequence ID" value="MSE09468.1"/>
    <property type="molecule type" value="Genomic_DNA"/>
</dbReference>
<protein>
    <submittedName>
        <fullName evidence="1">Uncharacterized protein</fullName>
    </submittedName>
</protein>
<evidence type="ECO:0000313" key="1">
    <source>
        <dbReference type="EMBL" id="MSE09468.1"/>
    </source>
</evidence>
<feature type="non-terminal residue" evidence="1">
    <location>
        <position position="1"/>
    </location>
</feature>